<name>A0A2P2IWH6_RHIMU</name>
<dbReference type="AlphaFoldDB" id="A0A2P2IWH6"/>
<accession>A0A2P2IWH6</accession>
<dbReference type="EMBL" id="GGEC01005087">
    <property type="protein sequence ID" value="MBW85570.1"/>
    <property type="molecule type" value="Transcribed_RNA"/>
</dbReference>
<evidence type="ECO:0000313" key="1">
    <source>
        <dbReference type="EMBL" id="MBW85570.1"/>
    </source>
</evidence>
<reference evidence="1" key="1">
    <citation type="submission" date="2018-02" db="EMBL/GenBank/DDBJ databases">
        <title>Rhizophora mucronata_Transcriptome.</title>
        <authorList>
            <person name="Meera S.P."/>
            <person name="Sreeshan A."/>
            <person name="Augustine A."/>
        </authorList>
    </citation>
    <scope>NUCLEOTIDE SEQUENCE</scope>
    <source>
        <tissue evidence="1">Leaf</tissue>
    </source>
</reference>
<protein>
    <submittedName>
        <fullName evidence="1">Uncharacterized protein MANES_11G031300</fullName>
    </submittedName>
</protein>
<proteinExistence type="predicted"/>
<organism evidence="1">
    <name type="scientific">Rhizophora mucronata</name>
    <name type="common">Asiatic mangrove</name>
    <dbReference type="NCBI Taxonomy" id="61149"/>
    <lineage>
        <taxon>Eukaryota</taxon>
        <taxon>Viridiplantae</taxon>
        <taxon>Streptophyta</taxon>
        <taxon>Embryophyta</taxon>
        <taxon>Tracheophyta</taxon>
        <taxon>Spermatophyta</taxon>
        <taxon>Magnoliopsida</taxon>
        <taxon>eudicotyledons</taxon>
        <taxon>Gunneridae</taxon>
        <taxon>Pentapetalae</taxon>
        <taxon>rosids</taxon>
        <taxon>fabids</taxon>
        <taxon>Malpighiales</taxon>
        <taxon>Rhizophoraceae</taxon>
        <taxon>Rhizophora</taxon>
    </lineage>
</organism>
<sequence length="90" mass="10470">MRLMWSQRDPFARKNGIANLFVKNLHPSIDSARLKNLHPSQAFSSGFFFFFFSGCNVYSRFTASSLIKWLAPCLFVAWECEKNNRDDARD</sequence>